<dbReference type="KEGG" id="dosa:Os08g0127800"/>
<dbReference type="Pfam" id="PF05553">
    <property type="entry name" value="DUF761"/>
    <property type="match status" value="1"/>
</dbReference>
<proteinExistence type="predicted"/>
<organism evidence="2 3">
    <name type="scientific">Oryza sativa subsp. japonica</name>
    <name type="common">Rice</name>
    <dbReference type="NCBI Taxonomy" id="39947"/>
    <lineage>
        <taxon>Eukaryota</taxon>
        <taxon>Viridiplantae</taxon>
        <taxon>Streptophyta</taxon>
        <taxon>Embryophyta</taxon>
        <taxon>Tracheophyta</taxon>
        <taxon>Spermatophyta</taxon>
        <taxon>Magnoliopsida</taxon>
        <taxon>Liliopsida</taxon>
        <taxon>Poales</taxon>
        <taxon>Poaceae</taxon>
        <taxon>BOP clade</taxon>
        <taxon>Oryzoideae</taxon>
        <taxon>Oryzeae</taxon>
        <taxon>Oryzinae</taxon>
        <taxon>Oryza</taxon>
        <taxon>Oryza sativa</taxon>
    </lineage>
</organism>
<dbReference type="EMBL" id="AP008214">
    <property type="protein sequence ID" value="BAF22820.1"/>
    <property type="molecule type" value="Genomic_DNA"/>
</dbReference>
<reference evidence="2 3" key="1">
    <citation type="journal article" date="2005" name="Nature">
        <title>The map-based sequence of the rice genome.</title>
        <authorList>
            <consortium name="International rice genome sequencing project (IRGSP)"/>
            <person name="Matsumoto T."/>
            <person name="Wu J."/>
            <person name="Kanamori H."/>
            <person name="Katayose Y."/>
            <person name="Fujisawa M."/>
            <person name="Namiki N."/>
            <person name="Mizuno H."/>
            <person name="Yamamoto K."/>
            <person name="Antonio B.A."/>
            <person name="Baba T."/>
            <person name="Sakata K."/>
            <person name="Nagamura Y."/>
            <person name="Aoki H."/>
            <person name="Arikawa K."/>
            <person name="Arita K."/>
            <person name="Bito T."/>
            <person name="Chiden Y."/>
            <person name="Fujitsuka N."/>
            <person name="Fukunaka R."/>
            <person name="Hamada M."/>
            <person name="Harada C."/>
            <person name="Hayashi A."/>
            <person name="Hijishita S."/>
            <person name="Honda M."/>
            <person name="Hosokawa S."/>
            <person name="Ichikawa Y."/>
            <person name="Idonuma A."/>
            <person name="Iijima M."/>
            <person name="Ikeda M."/>
            <person name="Ikeno M."/>
            <person name="Ito K."/>
            <person name="Ito S."/>
            <person name="Ito T."/>
            <person name="Ito Y."/>
            <person name="Ito Y."/>
            <person name="Iwabuchi A."/>
            <person name="Kamiya K."/>
            <person name="Karasawa W."/>
            <person name="Kurita K."/>
            <person name="Katagiri S."/>
            <person name="Kikuta A."/>
            <person name="Kobayashi H."/>
            <person name="Kobayashi N."/>
            <person name="Machita K."/>
            <person name="Maehara T."/>
            <person name="Masukawa M."/>
            <person name="Mizubayashi T."/>
            <person name="Mukai Y."/>
            <person name="Nagasaki H."/>
            <person name="Nagata Y."/>
            <person name="Naito S."/>
            <person name="Nakashima M."/>
            <person name="Nakama Y."/>
            <person name="Nakamichi Y."/>
            <person name="Nakamura M."/>
            <person name="Meguro A."/>
            <person name="Negishi M."/>
            <person name="Ohta I."/>
            <person name="Ohta T."/>
            <person name="Okamoto M."/>
            <person name="Ono N."/>
            <person name="Saji S."/>
            <person name="Sakaguchi M."/>
            <person name="Sakai K."/>
            <person name="Shibata M."/>
            <person name="Shimokawa T."/>
            <person name="Song J."/>
            <person name="Takazaki Y."/>
            <person name="Terasawa K."/>
            <person name="Tsugane M."/>
            <person name="Tsuji K."/>
            <person name="Ueda S."/>
            <person name="Waki K."/>
            <person name="Yamagata H."/>
            <person name="Yamamoto M."/>
            <person name="Yamamoto S."/>
            <person name="Yamane H."/>
            <person name="Yoshiki S."/>
            <person name="Yoshihara R."/>
            <person name="Yukawa K."/>
            <person name="Zhong H."/>
            <person name="Yano M."/>
            <person name="Yuan Q."/>
            <person name="Ouyang S."/>
            <person name="Liu J."/>
            <person name="Jones K.M."/>
            <person name="Gansberger K."/>
            <person name="Moffat K."/>
            <person name="Hill J."/>
            <person name="Bera J."/>
            <person name="Fadrosh D."/>
            <person name="Jin S."/>
            <person name="Johri S."/>
            <person name="Kim M."/>
            <person name="Overton L."/>
            <person name="Reardon M."/>
            <person name="Tsitrin T."/>
            <person name="Vuong H."/>
            <person name="Weaver B."/>
            <person name="Ciecko A."/>
            <person name="Tallon L."/>
            <person name="Jackson J."/>
            <person name="Pai G."/>
            <person name="Aken S.V."/>
            <person name="Utterback T."/>
            <person name="Reidmuller S."/>
            <person name="Feldblyum T."/>
            <person name="Hsiao J."/>
            <person name="Zismann V."/>
            <person name="Iobst S."/>
            <person name="de Vazeille A.R."/>
            <person name="Buell C.R."/>
            <person name="Ying K."/>
            <person name="Li Y."/>
            <person name="Lu T."/>
            <person name="Huang Y."/>
            <person name="Zhao Q."/>
            <person name="Feng Q."/>
            <person name="Zhang L."/>
            <person name="Zhu J."/>
            <person name="Weng Q."/>
            <person name="Mu J."/>
            <person name="Lu Y."/>
            <person name="Fan D."/>
            <person name="Liu Y."/>
            <person name="Guan J."/>
            <person name="Zhang Y."/>
            <person name="Yu S."/>
            <person name="Liu X."/>
            <person name="Zhang Y."/>
            <person name="Hong G."/>
            <person name="Han B."/>
            <person name="Choisne N."/>
            <person name="Demange N."/>
            <person name="Orjeda G."/>
            <person name="Samain S."/>
            <person name="Cattolico L."/>
            <person name="Pelletier E."/>
            <person name="Couloux A."/>
            <person name="Segurens B."/>
            <person name="Wincker P."/>
            <person name="D'Hont A."/>
            <person name="Scarpelli C."/>
            <person name="Weissenbach J."/>
            <person name="Salanoubat M."/>
            <person name="Quetier F."/>
            <person name="Yu Y."/>
            <person name="Kim H.R."/>
            <person name="Rambo T."/>
            <person name="Currie J."/>
            <person name="Collura K."/>
            <person name="Luo M."/>
            <person name="Yang T."/>
            <person name="Ammiraju J.S.S."/>
            <person name="Engler F."/>
            <person name="Soderlund C."/>
            <person name="Wing R.A."/>
            <person name="Palmer L.E."/>
            <person name="de la Bastide M."/>
            <person name="Spiegel L."/>
            <person name="Nascimento L."/>
            <person name="Zutavern T."/>
            <person name="O'Shaughnessy A."/>
            <person name="Dike S."/>
            <person name="Dedhia N."/>
            <person name="Preston R."/>
            <person name="Balija V."/>
            <person name="McCombie W.R."/>
            <person name="Chow T."/>
            <person name="Chen H."/>
            <person name="Chung M."/>
            <person name="Chen C."/>
            <person name="Shaw J."/>
            <person name="Wu H."/>
            <person name="Hsiao K."/>
            <person name="Chao Y."/>
            <person name="Chu M."/>
            <person name="Cheng C."/>
            <person name="Hour A."/>
            <person name="Lee P."/>
            <person name="Lin S."/>
            <person name="Lin Y."/>
            <person name="Liou J."/>
            <person name="Liu S."/>
            <person name="Hsing Y."/>
            <person name="Raghuvanshi S."/>
            <person name="Mohanty A."/>
            <person name="Bharti A.K."/>
            <person name="Gaur A."/>
            <person name="Gupta V."/>
            <person name="Kumar D."/>
            <person name="Ravi V."/>
            <person name="Vij S."/>
            <person name="Kapur A."/>
            <person name="Khurana P."/>
            <person name="Khurana P."/>
            <person name="Khurana J.P."/>
            <person name="Tyagi A.K."/>
            <person name="Gaikwad K."/>
            <person name="Singh A."/>
            <person name="Dalal V."/>
            <person name="Srivastava S."/>
            <person name="Dixit A."/>
            <person name="Pal A.K."/>
            <person name="Ghazi I.A."/>
            <person name="Yadav M."/>
            <person name="Pandit A."/>
            <person name="Bhargava A."/>
            <person name="Sureshbabu K."/>
            <person name="Batra K."/>
            <person name="Sharma T.R."/>
            <person name="Mohapatra T."/>
            <person name="Singh N.K."/>
            <person name="Messing J."/>
            <person name="Nelson A.B."/>
            <person name="Fuks G."/>
            <person name="Kavchok S."/>
            <person name="Keizer G."/>
            <person name="Linton E."/>
            <person name="Llaca V."/>
            <person name="Song R."/>
            <person name="Tanyolac B."/>
            <person name="Young S."/>
            <person name="Ho-Il K."/>
            <person name="Hahn J.H."/>
            <person name="Sangsakoo G."/>
            <person name="Vanavichit A."/>
            <person name="de Mattos Luiz.A.T."/>
            <person name="Zimmer P.D."/>
            <person name="Malone G."/>
            <person name="Dellagostin O."/>
            <person name="de Oliveira A.C."/>
            <person name="Bevan M."/>
            <person name="Bancroft I."/>
            <person name="Minx P."/>
            <person name="Cordum H."/>
            <person name="Wilson R."/>
            <person name="Cheng Z."/>
            <person name="Jin W."/>
            <person name="Jiang J."/>
            <person name="Leong S.A."/>
            <person name="Iwama H."/>
            <person name="Gojobori T."/>
            <person name="Itoh T."/>
            <person name="Niimura Y."/>
            <person name="Fujii Y."/>
            <person name="Habara T."/>
            <person name="Sakai H."/>
            <person name="Sato Y."/>
            <person name="Wilson G."/>
            <person name="Kumar K."/>
            <person name="McCouch S."/>
            <person name="Juretic N."/>
            <person name="Hoen D."/>
            <person name="Wright S."/>
            <person name="Bruskiewich R."/>
            <person name="Bureau T."/>
            <person name="Miyao A."/>
            <person name="Hirochika H."/>
            <person name="Nishikawa T."/>
            <person name="Kadowaki K."/>
            <person name="Sugiura M."/>
            <person name="Burr B."/>
            <person name="Sasaki T."/>
        </authorList>
    </citation>
    <scope>NUCLEOTIDE SEQUENCE [LARGE SCALE GENOMIC DNA]</scope>
    <source>
        <strain evidence="3">cv. Nipponbare</strain>
    </source>
</reference>
<evidence type="ECO:0000313" key="2">
    <source>
        <dbReference type="EMBL" id="BAF22820.1"/>
    </source>
</evidence>
<dbReference type="OrthoDB" id="823920at2759"/>
<dbReference type="OMA" id="SCFGMAS"/>
<evidence type="ECO:0000256" key="1">
    <source>
        <dbReference type="SAM" id="MobiDB-lite"/>
    </source>
</evidence>
<dbReference type="Proteomes" id="UP000000763">
    <property type="component" value="Chromosome 8"/>
</dbReference>
<sequence length="257" mass="26790">MSCFGMASGSSAGWPLSPSPSSTRGRRRVSVKPWRLWWRRCAGVAAVIQSKIHRRAVRWPGGHGGGRRRREAATASTREREGWCHHRSFAPVYVDELYSHPKTHHVAVHEAQAQQPNTTAAKTNAGAASGKARAVAAAAANNNNNAVAATNASAMFAAKNAAADAATNAAAGARGKGRVGGGKKAAAAGAATNGGGAKAARGGVRSLLMSPLRGGGACGMGEVDVRAEVFIRKFREEMRLQNQKSAEEFQAMLARGL</sequence>
<accession>A0A0P0XBJ3</accession>
<dbReference type="AlphaFoldDB" id="A0A0P0XBJ3"/>
<feature type="region of interest" description="Disordered" evidence="1">
    <location>
        <begin position="173"/>
        <end position="200"/>
    </location>
</feature>
<protein>
    <submittedName>
        <fullName evidence="2">Os08g0127800 protein</fullName>
    </submittedName>
</protein>
<evidence type="ECO:0000313" key="3">
    <source>
        <dbReference type="Proteomes" id="UP000000763"/>
    </source>
</evidence>
<dbReference type="InterPro" id="IPR008480">
    <property type="entry name" value="DUF761_pln"/>
</dbReference>
<reference evidence="3" key="2">
    <citation type="journal article" date="2008" name="Nucleic Acids Res.">
        <title>The rice annotation project database (RAP-DB): 2008 update.</title>
        <authorList>
            <consortium name="The rice annotation project (RAP)"/>
        </authorList>
    </citation>
    <scope>GENOME REANNOTATION</scope>
    <source>
        <strain evidence="3">cv. Nipponbare</strain>
    </source>
</reference>
<dbReference type="Gramene" id="Os08t0127800-02">
    <property type="protein sequence ID" value="Os08t0127800-02"/>
    <property type="gene ID" value="Os08g0127800"/>
</dbReference>
<gene>
    <name evidence="2" type="ordered locus">Os08g0127800</name>
</gene>
<feature type="region of interest" description="Disordered" evidence="1">
    <location>
        <begin position="1"/>
        <end position="26"/>
    </location>
</feature>
<name>A0A0P0XBJ3_ORYSJ</name>